<comment type="caution">
    <text evidence="2">The sequence shown here is derived from an EMBL/GenBank/DDBJ whole genome shotgun (WGS) entry which is preliminary data.</text>
</comment>
<keyword evidence="1" id="KW-0238">DNA-binding</keyword>
<reference evidence="2 3" key="1">
    <citation type="journal article" date="2017" name="ISME J.">
        <title>Energy and carbon metabolisms in a deep terrestrial subsurface fluid microbial community.</title>
        <authorList>
            <person name="Momper L."/>
            <person name="Jungbluth S.P."/>
            <person name="Lee M.D."/>
            <person name="Amend J.P."/>
        </authorList>
    </citation>
    <scope>NUCLEOTIDE SEQUENCE [LARGE SCALE GENOMIC DNA]</scope>
    <source>
        <strain evidence="2">SURF_5</strain>
    </source>
</reference>
<dbReference type="GO" id="GO:0003677">
    <property type="term" value="F:DNA binding"/>
    <property type="evidence" value="ECO:0007669"/>
    <property type="project" value="UniProtKB-KW"/>
</dbReference>
<protein>
    <submittedName>
        <fullName evidence="2">Rrf2 family transcriptional regulator</fullName>
    </submittedName>
</protein>
<dbReference type="AlphaFoldDB" id="A0A3A4P0I3"/>
<dbReference type="NCBIfam" id="TIGR00738">
    <property type="entry name" value="rrf2_super"/>
    <property type="match status" value="1"/>
</dbReference>
<dbReference type="GO" id="GO:0005829">
    <property type="term" value="C:cytosol"/>
    <property type="evidence" value="ECO:0007669"/>
    <property type="project" value="TreeGrafter"/>
</dbReference>
<dbReference type="EMBL" id="QZKU01000042">
    <property type="protein sequence ID" value="RJP23906.1"/>
    <property type="molecule type" value="Genomic_DNA"/>
</dbReference>
<dbReference type="InterPro" id="IPR036390">
    <property type="entry name" value="WH_DNA-bd_sf"/>
</dbReference>
<dbReference type="PROSITE" id="PS51197">
    <property type="entry name" value="HTH_RRF2_2"/>
    <property type="match status" value="1"/>
</dbReference>
<evidence type="ECO:0000313" key="3">
    <source>
        <dbReference type="Proteomes" id="UP000265882"/>
    </source>
</evidence>
<dbReference type="Proteomes" id="UP000265882">
    <property type="component" value="Unassembled WGS sequence"/>
</dbReference>
<dbReference type="InterPro" id="IPR036388">
    <property type="entry name" value="WH-like_DNA-bd_sf"/>
</dbReference>
<accession>A0A3A4P0I3</accession>
<evidence type="ECO:0000256" key="1">
    <source>
        <dbReference type="ARBA" id="ARBA00023125"/>
    </source>
</evidence>
<dbReference type="PANTHER" id="PTHR33221:SF5">
    <property type="entry name" value="HTH-TYPE TRANSCRIPTIONAL REGULATOR ISCR"/>
    <property type="match status" value="1"/>
</dbReference>
<dbReference type="InterPro" id="IPR000944">
    <property type="entry name" value="Tscrpt_reg_Rrf2"/>
</dbReference>
<evidence type="ECO:0000313" key="2">
    <source>
        <dbReference type="EMBL" id="RJP23906.1"/>
    </source>
</evidence>
<gene>
    <name evidence="2" type="ORF">C4520_05545</name>
</gene>
<name>A0A3A4P0I3_ABYX5</name>
<proteinExistence type="predicted"/>
<dbReference type="Gene3D" id="1.10.10.10">
    <property type="entry name" value="Winged helix-like DNA-binding domain superfamily/Winged helix DNA-binding domain"/>
    <property type="match status" value="1"/>
</dbReference>
<organism evidence="2 3">
    <name type="scientific">Abyssobacteria bacterium (strain SURF_5)</name>
    <dbReference type="NCBI Taxonomy" id="2093360"/>
    <lineage>
        <taxon>Bacteria</taxon>
        <taxon>Pseudomonadati</taxon>
        <taxon>Candidatus Hydrogenedentota</taxon>
        <taxon>Candidatus Abyssobacteria</taxon>
    </lineage>
</organism>
<dbReference type="Pfam" id="PF02082">
    <property type="entry name" value="Rrf2"/>
    <property type="match status" value="1"/>
</dbReference>
<dbReference type="PANTHER" id="PTHR33221">
    <property type="entry name" value="WINGED HELIX-TURN-HELIX TRANSCRIPTIONAL REGULATOR, RRF2 FAMILY"/>
    <property type="match status" value="1"/>
</dbReference>
<dbReference type="GO" id="GO:0003700">
    <property type="term" value="F:DNA-binding transcription factor activity"/>
    <property type="evidence" value="ECO:0007669"/>
    <property type="project" value="TreeGrafter"/>
</dbReference>
<dbReference type="SUPFAM" id="SSF46785">
    <property type="entry name" value="Winged helix' DNA-binding domain"/>
    <property type="match status" value="1"/>
</dbReference>
<sequence>MHLSKASVTAIHGMVFLANAAENSPTDVKIIAQKLGIPHGYLARIFQRLARTHLVYSRRGPQGGYVLSREPSKISLLSIIEAIDGPILTGHCELGPNDHCQLFQQCSIRTRLDSLKESTRELYQNITLDMFDHQFANI</sequence>